<evidence type="ECO:0000313" key="6">
    <source>
        <dbReference type="Proteomes" id="UP001061862"/>
    </source>
</evidence>
<dbReference type="Proteomes" id="UP001061862">
    <property type="component" value="Plasmid p_unnamed1"/>
</dbReference>
<dbReference type="CDD" id="cd01392">
    <property type="entry name" value="HTH_LacI"/>
    <property type="match status" value="1"/>
</dbReference>
<accession>A0ABY6CC97</accession>
<evidence type="ECO:0000256" key="1">
    <source>
        <dbReference type="ARBA" id="ARBA00023015"/>
    </source>
</evidence>
<keyword evidence="2" id="KW-0238">DNA-binding</keyword>
<dbReference type="InterPro" id="IPR046335">
    <property type="entry name" value="LacI/GalR-like_sensor"/>
</dbReference>
<dbReference type="Pfam" id="PF13377">
    <property type="entry name" value="Peripla_BP_3"/>
    <property type="match status" value="1"/>
</dbReference>
<reference evidence="5 6" key="1">
    <citation type="submission" date="2022-09" db="EMBL/GenBank/DDBJ databases">
        <title>Interaction between co-microsymbionts with complementary sets of symbiotic genes in legume-rhizobium systems.</title>
        <authorList>
            <person name="Safronova V."/>
            <person name="Sazanova A."/>
            <person name="Afonin A."/>
            <person name="Chirak E."/>
        </authorList>
    </citation>
    <scope>NUCLEOTIDE SEQUENCE [LARGE SCALE GENOMIC DNA]</scope>
    <source>
        <strain evidence="5 6">A18/4-1</strain>
        <plasmid evidence="5 6">p_unnamed1</plasmid>
    </source>
</reference>
<dbReference type="PANTHER" id="PTHR30146:SF109">
    <property type="entry name" value="HTH-TYPE TRANSCRIPTIONAL REGULATOR GALS"/>
    <property type="match status" value="1"/>
</dbReference>
<keyword evidence="1" id="KW-0805">Transcription regulation</keyword>
<name>A0ABY6CC97_9HYPH</name>
<dbReference type="PROSITE" id="PS00356">
    <property type="entry name" value="HTH_LACI_1"/>
    <property type="match status" value="1"/>
</dbReference>
<keyword evidence="3" id="KW-0804">Transcription</keyword>
<geneLocation type="plasmid" evidence="5 6">
    <name>p_unnamed1</name>
</geneLocation>
<dbReference type="Pfam" id="PF00356">
    <property type="entry name" value="LacI"/>
    <property type="match status" value="1"/>
</dbReference>
<feature type="domain" description="HTH lacI-type" evidence="4">
    <location>
        <begin position="15"/>
        <end position="69"/>
    </location>
</feature>
<dbReference type="EMBL" id="CP104964">
    <property type="protein sequence ID" value="UXN67768.1"/>
    <property type="molecule type" value="Genomic_DNA"/>
</dbReference>
<dbReference type="Gene3D" id="3.40.50.2300">
    <property type="match status" value="2"/>
</dbReference>
<evidence type="ECO:0000256" key="3">
    <source>
        <dbReference type="ARBA" id="ARBA00023163"/>
    </source>
</evidence>
<dbReference type="SUPFAM" id="SSF53822">
    <property type="entry name" value="Periplasmic binding protein-like I"/>
    <property type="match status" value="1"/>
</dbReference>
<keyword evidence="5" id="KW-0614">Plasmid</keyword>
<dbReference type="CDD" id="cd06288">
    <property type="entry name" value="PBP1_sucrose_transcription_regulator"/>
    <property type="match status" value="1"/>
</dbReference>
<sequence length="345" mass="37110">MNETIPPRDANTRPSTLDDVARRAGVSLGTASKALNGRDRVSDATRARVEDAARALAYVGNPLARGLSQGLSGTVGLLTSDLEGRFSLPILMGAEDRFGAGRVSVFLCDARGDAIREQHYISALLARRVDAIMVVGSKTDHRAPIGRDLPVPVIYVYTPSQDPRDLSLTPDNVAGGRMAIEHLLASGRRHIAHLTGPRHERAAADRTRGIAQVLAESETQLMFETAYGEWTERWGRSSCAMMLEQGTKVDAILCDSDQIARGALDALRERGIRVPDDVAVIGFDNWDIIVEGTHPPLTSIDMNLGLLGRHAAERLFHAIGGAPLASGIELSDCRLVVRGSTALTI</sequence>
<gene>
    <name evidence="5" type="ORF">N8A98_01520</name>
</gene>
<dbReference type="PROSITE" id="PS50932">
    <property type="entry name" value="HTH_LACI_2"/>
    <property type="match status" value="1"/>
</dbReference>
<dbReference type="PANTHER" id="PTHR30146">
    <property type="entry name" value="LACI-RELATED TRANSCRIPTIONAL REPRESSOR"/>
    <property type="match status" value="1"/>
</dbReference>
<dbReference type="InterPro" id="IPR000843">
    <property type="entry name" value="HTH_LacI"/>
</dbReference>
<dbReference type="SUPFAM" id="SSF47413">
    <property type="entry name" value="lambda repressor-like DNA-binding domains"/>
    <property type="match status" value="1"/>
</dbReference>
<evidence type="ECO:0000259" key="4">
    <source>
        <dbReference type="PROSITE" id="PS50932"/>
    </source>
</evidence>
<organism evidence="5 6">
    <name type="scientific">Devosia neptuniae</name>
    <dbReference type="NCBI Taxonomy" id="191302"/>
    <lineage>
        <taxon>Bacteria</taxon>
        <taxon>Pseudomonadati</taxon>
        <taxon>Pseudomonadota</taxon>
        <taxon>Alphaproteobacteria</taxon>
        <taxon>Hyphomicrobiales</taxon>
        <taxon>Devosiaceae</taxon>
        <taxon>Devosia</taxon>
    </lineage>
</organism>
<protein>
    <submittedName>
        <fullName evidence="5">LacI family transcriptional regulator</fullName>
    </submittedName>
</protein>
<proteinExistence type="predicted"/>
<evidence type="ECO:0000313" key="5">
    <source>
        <dbReference type="EMBL" id="UXN67768.1"/>
    </source>
</evidence>
<evidence type="ECO:0000256" key="2">
    <source>
        <dbReference type="ARBA" id="ARBA00023125"/>
    </source>
</evidence>
<dbReference type="Gene3D" id="1.10.260.40">
    <property type="entry name" value="lambda repressor-like DNA-binding domains"/>
    <property type="match status" value="1"/>
</dbReference>
<dbReference type="InterPro" id="IPR010982">
    <property type="entry name" value="Lambda_DNA-bd_dom_sf"/>
</dbReference>
<dbReference type="SMART" id="SM00354">
    <property type="entry name" value="HTH_LACI"/>
    <property type="match status" value="1"/>
</dbReference>
<dbReference type="RefSeq" id="WP_262165217.1">
    <property type="nucleotide sequence ID" value="NZ_CP104964.1"/>
</dbReference>
<dbReference type="InterPro" id="IPR028082">
    <property type="entry name" value="Peripla_BP_I"/>
</dbReference>
<keyword evidence="6" id="KW-1185">Reference proteome</keyword>